<evidence type="ECO:0000313" key="1">
    <source>
        <dbReference type="EMBL" id="EJW90831.1"/>
    </source>
</evidence>
<dbReference type="AlphaFoldDB" id="J9F7F5"/>
<proteinExistence type="predicted"/>
<comment type="caution">
    <text evidence="1">The sequence shown here is derived from an EMBL/GenBank/DDBJ whole genome shotgun (WGS) entry which is preliminary data.</text>
</comment>
<gene>
    <name evidence="1" type="ORF">EVA_21062</name>
</gene>
<protein>
    <submittedName>
        <fullName evidence="1">Uncharacterized protein</fullName>
    </submittedName>
</protein>
<organism evidence="1">
    <name type="scientific">gut metagenome</name>
    <dbReference type="NCBI Taxonomy" id="749906"/>
    <lineage>
        <taxon>unclassified sequences</taxon>
        <taxon>metagenomes</taxon>
        <taxon>organismal metagenomes</taxon>
    </lineage>
</organism>
<name>J9F7F5_9ZZZZ</name>
<sequence length="42" mass="4884">MRNHAPVPDIFSVHQDVQSEPNVCKYAPIHIPYCCLLHIFHL</sequence>
<dbReference type="EMBL" id="AMCI01008578">
    <property type="protein sequence ID" value="EJW90831.1"/>
    <property type="molecule type" value="Genomic_DNA"/>
</dbReference>
<reference evidence="1" key="1">
    <citation type="journal article" date="2012" name="PLoS ONE">
        <title>Gene sets for utilization of primary and secondary nutrition supplies in the distal gut of endangered iberian lynx.</title>
        <authorList>
            <person name="Alcaide M."/>
            <person name="Messina E."/>
            <person name="Richter M."/>
            <person name="Bargiela R."/>
            <person name="Peplies J."/>
            <person name="Huws S.A."/>
            <person name="Newbold C.J."/>
            <person name="Golyshin P.N."/>
            <person name="Simon M.A."/>
            <person name="Lopez G."/>
            <person name="Yakimov M.M."/>
            <person name="Ferrer M."/>
        </authorList>
    </citation>
    <scope>NUCLEOTIDE SEQUENCE</scope>
</reference>
<accession>J9F7F5</accession>